<feature type="transmembrane region" description="Helical" evidence="1">
    <location>
        <begin position="187"/>
        <end position="212"/>
    </location>
</feature>
<sequence length="352" mass="37798">MNNDVKQVYSIAGAFIAFLIGSGFATGQEIMQYFAAYGFMGLISAAIVLFLFMYAGVSFVTAGHIHKFNKGNDIFLYYCGKNIGRIYDYFSVIFAYMSFFVMIAGAGATLSQQFGLDVSFGCIAMAALSIVTVIFGLDNIVNIISKIGPVIATMAILLGLTAIFQNIDGLRNANVIPELDIMKASGNWLFSAFLYVGFNILLLSVFMSSIGARTKSIKVASTGAIFGAAGYSLAIAVIAVGLMANIEKTAYSQIPSLMLASGISSSVAIIFSLSIFAEIFTTAVPLLWIVSSRIAHEDTYKFKAATIILAVSGAAIGLKVPFNRLVNIIYVINGYAGIIFLFFMIKKSILEK</sequence>
<feature type="transmembrane region" description="Helical" evidence="1">
    <location>
        <begin position="149"/>
        <end position="167"/>
    </location>
</feature>
<feature type="transmembrane region" description="Helical" evidence="1">
    <location>
        <begin position="266"/>
        <end position="290"/>
    </location>
</feature>
<evidence type="ECO:0008006" key="4">
    <source>
        <dbReference type="Google" id="ProtNLM"/>
    </source>
</evidence>
<reference evidence="2" key="1">
    <citation type="submission" date="2020-07" db="EMBL/GenBank/DDBJ databases">
        <title>Genomic analysis of a strain of Sedimentibacter Hydroxybenzoicus DSM7310.</title>
        <authorList>
            <person name="Ma S."/>
        </authorList>
    </citation>
    <scope>NUCLEOTIDE SEQUENCE</scope>
    <source>
        <strain evidence="2">DSM 7310</strain>
    </source>
</reference>
<comment type="caution">
    <text evidence="2">The sequence shown here is derived from an EMBL/GenBank/DDBJ whole genome shotgun (WGS) entry which is preliminary data.</text>
</comment>
<dbReference type="EMBL" id="JACBNQ010000002">
    <property type="protein sequence ID" value="NYB73206.1"/>
    <property type="molecule type" value="Genomic_DNA"/>
</dbReference>
<feature type="transmembrane region" description="Helical" evidence="1">
    <location>
        <begin position="328"/>
        <end position="345"/>
    </location>
</feature>
<feature type="transmembrane region" description="Helical" evidence="1">
    <location>
        <begin position="302"/>
        <end position="322"/>
    </location>
</feature>
<feature type="transmembrane region" description="Helical" evidence="1">
    <location>
        <begin position="86"/>
        <end position="106"/>
    </location>
</feature>
<feature type="transmembrane region" description="Helical" evidence="1">
    <location>
        <begin position="7"/>
        <end position="25"/>
    </location>
</feature>
<dbReference type="PANTHER" id="PTHR37814">
    <property type="entry name" value="CONSERVED MEMBRANE PROTEIN"/>
    <property type="match status" value="1"/>
</dbReference>
<keyword evidence="1" id="KW-1133">Transmembrane helix</keyword>
<gene>
    <name evidence="2" type="ORF">HZF24_03535</name>
</gene>
<organism evidence="2 3">
    <name type="scientific">Sedimentibacter hydroxybenzoicus DSM 7310</name>
    <dbReference type="NCBI Taxonomy" id="1123245"/>
    <lineage>
        <taxon>Bacteria</taxon>
        <taxon>Bacillati</taxon>
        <taxon>Bacillota</taxon>
        <taxon>Tissierellia</taxon>
        <taxon>Sedimentibacter</taxon>
    </lineage>
</organism>
<name>A0A974GVC3_SEDHY</name>
<evidence type="ECO:0000313" key="3">
    <source>
        <dbReference type="Proteomes" id="UP000611629"/>
    </source>
</evidence>
<keyword evidence="1" id="KW-0472">Membrane</keyword>
<proteinExistence type="predicted"/>
<accession>A0A974GVC3</accession>
<protein>
    <recommendedName>
        <fullName evidence="4">Membrane protein YkvI</fullName>
    </recommendedName>
</protein>
<feature type="transmembrane region" description="Helical" evidence="1">
    <location>
        <begin position="37"/>
        <end position="65"/>
    </location>
</feature>
<keyword evidence="1" id="KW-0812">Transmembrane</keyword>
<dbReference type="InterPro" id="IPR038728">
    <property type="entry name" value="YkvI-like"/>
</dbReference>
<dbReference type="PANTHER" id="PTHR37814:SF1">
    <property type="entry name" value="MEMBRANE PROTEIN"/>
    <property type="match status" value="1"/>
</dbReference>
<evidence type="ECO:0000313" key="2">
    <source>
        <dbReference type="EMBL" id="NYB73206.1"/>
    </source>
</evidence>
<keyword evidence="3" id="KW-1185">Reference proteome</keyword>
<evidence type="ECO:0000256" key="1">
    <source>
        <dbReference type="SAM" id="Phobius"/>
    </source>
</evidence>
<feature type="transmembrane region" description="Helical" evidence="1">
    <location>
        <begin position="224"/>
        <end position="246"/>
    </location>
</feature>
<dbReference type="Proteomes" id="UP000611629">
    <property type="component" value="Unassembled WGS sequence"/>
</dbReference>
<feature type="transmembrane region" description="Helical" evidence="1">
    <location>
        <begin position="118"/>
        <end position="137"/>
    </location>
</feature>
<dbReference type="AlphaFoldDB" id="A0A974GVC3"/>